<evidence type="ECO:0000256" key="1">
    <source>
        <dbReference type="SAM" id="MobiDB-lite"/>
    </source>
</evidence>
<comment type="caution">
    <text evidence="2">The sequence shown here is derived from an EMBL/GenBank/DDBJ whole genome shotgun (WGS) entry which is preliminary data.</text>
</comment>
<dbReference type="RefSeq" id="WP_195875204.1">
    <property type="nucleotide sequence ID" value="NZ_JADOEL010000004.1"/>
</dbReference>
<keyword evidence="3" id="KW-1185">Reference proteome</keyword>
<reference evidence="2 3" key="1">
    <citation type="submission" date="2020-11" db="EMBL/GenBank/DDBJ databases">
        <title>WGS of Herminiimonas contaminans strain Marseille-Q4544 isolated from planarians Schmidtea mediterranea.</title>
        <authorList>
            <person name="Kangale L."/>
        </authorList>
    </citation>
    <scope>NUCLEOTIDE SEQUENCE [LARGE SCALE GENOMIC DNA]</scope>
    <source>
        <strain evidence="2 3">Marseille-Q4544</strain>
    </source>
</reference>
<proteinExistence type="predicted"/>
<evidence type="ECO:0000313" key="2">
    <source>
        <dbReference type="EMBL" id="MBF8177617.1"/>
    </source>
</evidence>
<feature type="region of interest" description="Disordered" evidence="1">
    <location>
        <begin position="1"/>
        <end position="24"/>
    </location>
</feature>
<dbReference type="Proteomes" id="UP000657372">
    <property type="component" value="Unassembled WGS sequence"/>
</dbReference>
<feature type="compositionally biased region" description="Polar residues" evidence="1">
    <location>
        <begin position="1"/>
        <end position="21"/>
    </location>
</feature>
<evidence type="ECO:0008006" key="4">
    <source>
        <dbReference type="Google" id="ProtNLM"/>
    </source>
</evidence>
<organism evidence="2 3">
    <name type="scientific">Herminiimonas contaminans</name>
    <dbReference type="NCBI Taxonomy" id="1111140"/>
    <lineage>
        <taxon>Bacteria</taxon>
        <taxon>Pseudomonadati</taxon>
        <taxon>Pseudomonadota</taxon>
        <taxon>Betaproteobacteria</taxon>
        <taxon>Burkholderiales</taxon>
        <taxon>Oxalobacteraceae</taxon>
        <taxon>Herminiimonas</taxon>
    </lineage>
</organism>
<evidence type="ECO:0000313" key="3">
    <source>
        <dbReference type="Proteomes" id="UP000657372"/>
    </source>
</evidence>
<name>A0ABS0EUV6_9BURK</name>
<dbReference type="EMBL" id="JADOEL010000004">
    <property type="protein sequence ID" value="MBF8177617.1"/>
    <property type="molecule type" value="Genomic_DNA"/>
</dbReference>
<accession>A0ABS0EUV6</accession>
<protein>
    <recommendedName>
        <fullName evidence="4">AlpA family transcriptional regulator</fullName>
    </recommendedName>
</protein>
<gene>
    <name evidence="2" type="ORF">IXC47_07990</name>
</gene>
<sequence length="115" mass="12793">MSQNTSYPKASAAKRSNSPSSVPRVLSVEDLSPILKLAPTSIRHYTGNSETLGHLLPKWFKLPGGRRLLWLEEDVLAFIQSGIDATIPEKPRKRGRPTKAEQVRNAALVFTRTKN</sequence>